<name>A0A127PR07_9BURK</name>
<evidence type="ECO:0000313" key="1">
    <source>
        <dbReference type="EMBL" id="AMP10078.1"/>
    </source>
</evidence>
<dbReference type="EMBL" id="CP013235">
    <property type="protein sequence ID" value="AMP10078.1"/>
    <property type="molecule type" value="Genomic_DNA"/>
</dbReference>
<dbReference type="Proteomes" id="UP000071778">
    <property type="component" value="Chromosome"/>
</dbReference>
<evidence type="ECO:0000313" key="2">
    <source>
        <dbReference type="Proteomes" id="UP000071778"/>
    </source>
</evidence>
<protein>
    <submittedName>
        <fullName evidence="1">Uncharacterized protein</fullName>
    </submittedName>
</protein>
<gene>
    <name evidence="1" type="ORF">CAter282_2330</name>
</gene>
<dbReference type="PATRIC" id="fig|279058.17.peg.2539"/>
<proteinExistence type="predicted"/>
<dbReference type="RefSeq" id="WP_156477097.1">
    <property type="nucleotide sequence ID" value="NZ_CP013233.1"/>
</dbReference>
<keyword evidence="2" id="KW-1185">Reference proteome</keyword>
<dbReference type="AlphaFoldDB" id="A0A127PR07"/>
<sequence length="49" mass="5602">MNQISPMDEKFDKFSLGEIHGHNFEQPRYRAIALNFEPEAIALRKIAGA</sequence>
<reference evidence="1 2" key="1">
    <citation type="submission" date="2015-11" db="EMBL/GenBank/DDBJ databases">
        <title>Exploring the genomic traits of fungus-feeding bacterial genus Collimonas.</title>
        <authorList>
            <person name="Song C."/>
            <person name="Schmidt R."/>
            <person name="de Jager V."/>
            <person name="Krzyzanowska D."/>
            <person name="Jongedijk E."/>
            <person name="Cankar K."/>
            <person name="Beekwilder J."/>
            <person name="van Veen A."/>
            <person name="de Boer W."/>
            <person name="van Veen J.A."/>
            <person name="Garbeva P."/>
        </authorList>
    </citation>
    <scope>NUCLEOTIDE SEQUENCE [LARGE SCALE GENOMIC DNA]</scope>
    <source>
        <strain evidence="1 2">Ter282</strain>
    </source>
</reference>
<organism evidence="1 2">
    <name type="scientific">Collimonas arenae</name>
    <dbReference type="NCBI Taxonomy" id="279058"/>
    <lineage>
        <taxon>Bacteria</taxon>
        <taxon>Pseudomonadati</taxon>
        <taxon>Pseudomonadota</taxon>
        <taxon>Betaproteobacteria</taxon>
        <taxon>Burkholderiales</taxon>
        <taxon>Oxalobacteraceae</taxon>
        <taxon>Collimonas</taxon>
    </lineage>
</organism>
<accession>A0A127PR07</accession>